<protein>
    <submittedName>
        <fullName evidence="1">Uncharacterized protein</fullName>
    </submittedName>
</protein>
<dbReference type="EMBL" id="JRHX01000087">
    <property type="protein sequence ID" value="KXZ68761.1"/>
    <property type="molecule type" value="Genomic_DNA"/>
</dbReference>
<comment type="caution">
    <text evidence="1">The sequence shown here is derived from an EMBL/GenBank/DDBJ whole genome shotgun (WGS) entry which is preliminary data.</text>
</comment>
<reference evidence="1 2" key="1">
    <citation type="journal article" date="2016" name="Sci. Rep.">
        <title>Genomic and phenotypic characterization of the species Acinetobacter venetianus.</title>
        <authorList>
            <person name="Fondi M."/>
            <person name="Maida I."/>
            <person name="Perrin E."/>
            <person name="Orlandini V."/>
            <person name="La Torre L."/>
            <person name="Bosi E."/>
            <person name="Negroni A."/>
            <person name="Zanaroli G."/>
            <person name="Fava F."/>
            <person name="Decorosi F."/>
            <person name="Giovannetti L."/>
            <person name="Viti C."/>
            <person name="Vaneechoutte M."/>
            <person name="Dijkshoorn L."/>
            <person name="Fani R."/>
        </authorList>
    </citation>
    <scope>NUCLEOTIDE SEQUENCE [LARGE SCALE GENOMIC DNA]</scope>
    <source>
        <strain evidence="1 2">LUH13518</strain>
    </source>
</reference>
<evidence type="ECO:0000313" key="1">
    <source>
        <dbReference type="EMBL" id="KXZ68761.1"/>
    </source>
</evidence>
<accession>A0A150HQC7</accession>
<proteinExistence type="predicted"/>
<sequence>MGKPMCFVETNPCVQDFALPPRLATPALKAKLYHVQHQPVRLVYFYTSDTLTIWKSFLSDLHTKQESLNSNYFDIENLARLAEEESYTMPRGLTREQRREWAKRNLNR</sequence>
<dbReference type="PATRIC" id="fig|52133.19.peg.2967"/>
<dbReference type="Proteomes" id="UP000075544">
    <property type="component" value="Unassembled WGS sequence"/>
</dbReference>
<name>A0A150HQC7_9GAMM</name>
<organism evidence="1 2">
    <name type="scientific">Acinetobacter venetianus</name>
    <dbReference type="NCBI Taxonomy" id="52133"/>
    <lineage>
        <taxon>Bacteria</taxon>
        <taxon>Pseudomonadati</taxon>
        <taxon>Pseudomonadota</taxon>
        <taxon>Gammaproteobacteria</taxon>
        <taxon>Moraxellales</taxon>
        <taxon>Moraxellaceae</taxon>
        <taxon>Acinetobacter</taxon>
    </lineage>
</organism>
<evidence type="ECO:0000313" key="2">
    <source>
        <dbReference type="Proteomes" id="UP000075544"/>
    </source>
</evidence>
<dbReference type="AlphaFoldDB" id="A0A150HQC7"/>
<gene>
    <name evidence="1" type="ORF">AVENLUH13518_02921</name>
</gene>